<reference evidence="1" key="1">
    <citation type="submission" date="2013-11" db="EMBL/GenBank/DDBJ databases">
        <title>Draft genome sequence and annotation of the entomopathogenic bacteria, Xenorhabdus cabanillasi strain JM26 and Xenorhabdus szentirmai strain DSM 16338.</title>
        <authorList>
            <person name="Gualtieri M."/>
            <person name="Ogier J.C."/>
            <person name="Pages S."/>
            <person name="Givaudan A."/>
            <person name="Gaudriault S."/>
        </authorList>
    </citation>
    <scope>NUCLEOTIDE SEQUENCE [LARGE SCALE GENOMIC DNA]</scope>
    <source>
        <strain evidence="1">DSM 16338</strain>
    </source>
</reference>
<dbReference type="PANTHER" id="PTHR34413:SF2">
    <property type="entry name" value="PROPHAGE TAIL FIBER ASSEMBLY PROTEIN HOMOLOG TFAE-RELATED"/>
    <property type="match status" value="1"/>
</dbReference>
<dbReference type="EMBL" id="CBXF010000095">
    <property type="protein sequence ID" value="CDL83723.1"/>
    <property type="molecule type" value="Genomic_DNA"/>
</dbReference>
<gene>
    <name evidence="1" type="primary">tfaE</name>
    <name evidence="1" type="ORF">XSR1_360008</name>
</gene>
<dbReference type="PANTHER" id="PTHR34413">
    <property type="entry name" value="PROPHAGE TAIL FIBER ASSEMBLY PROTEIN HOMOLOG TFAE-RELATED-RELATED"/>
    <property type="match status" value="1"/>
</dbReference>
<dbReference type="OrthoDB" id="8596093at2"/>
<comment type="caution">
    <text evidence="1">The sequence shown here is derived from an EMBL/GenBank/DDBJ whole genome shotgun (WGS) entry which is preliminary data.</text>
</comment>
<accession>W1J0W8</accession>
<dbReference type="STRING" id="1427518.XSR1_360008"/>
<organism evidence="1 2">
    <name type="scientific">Xenorhabdus szentirmaii DSM 16338</name>
    <dbReference type="NCBI Taxonomy" id="1427518"/>
    <lineage>
        <taxon>Bacteria</taxon>
        <taxon>Pseudomonadati</taxon>
        <taxon>Pseudomonadota</taxon>
        <taxon>Gammaproteobacteria</taxon>
        <taxon>Enterobacterales</taxon>
        <taxon>Morganellaceae</taxon>
        <taxon>Xenorhabdus</taxon>
    </lineage>
</organism>
<dbReference type="RefSeq" id="WP_038239277.1">
    <property type="nucleotide sequence ID" value="NZ_CAWLWS010000095.1"/>
</dbReference>
<proteinExistence type="predicted"/>
<dbReference type="Pfam" id="PF02413">
    <property type="entry name" value="Caudo_TAP"/>
    <property type="match status" value="1"/>
</dbReference>
<name>W1J0W8_9GAMM</name>
<dbReference type="GeneID" id="97123065"/>
<evidence type="ECO:0000313" key="1">
    <source>
        <dbReference type="EMBL" id="CDL83723.1"/>
    </source>
</evidence>
<dbReference type="InterPro" id="IPR051220">
    <property type="entry name" value="TFA_Chaperone"/>
</dbReference>
<protein>
    <submittedName>
        <fullName evidence="1">Tail fiber assembly protein homolog from lambdoid prophage e14</fullName>
    </submittedName>
</protein>
<evidence type="ECO:0000313" key="2">
    <source>
        <dbReference type="Proteomes" id="UP000019202"/>
    </source>
</evidence>
<dbReference type="Proteomes" id="UP000019202">
    <property type="component" value="Unassembled WGS sequence"/>
</dbReference>
<sequence>MNNAVLGKNNIATLAGNITVYNYSEITGEYLSTTIEYLAVGVGIPAHSCTDEPPIASTGMAICRTRDNLAWERIPDHRGKTAYHTGTQQALSINYIGELEPEHILLAPKTQFDKWDGTRWVTDTAKQREHEIQQTESQKQYRMSQTLNSIAPLQYAVDLDMATDGERAALTAWKKYYVLLNRVDCSAVPDIDWPNAPE</sequence>
<dbReference type="InterPro" id="IPR003458">
    <property type="entry name" value="Phage_T4_Gp38_tail_assem"/>
</dbReference>
<keyword evidence="2" id="KW-1185">Reference proteome</keyword>
<dbReference type="AlphaFoldDB" id="W1J0W8"/>